<dbReference type="CDD" id="cd06636">
    <property type="entry name" value="STKc_MAP4K4_6_N"/>
    <property type="match status" value="1"/>
</dbReference>
<feature type="region of interest" description="Disordered" evidence="11">
    <location>
        <begin position="533"/>
        <end position="635"/>
    </location>
</feature>
<evidence type="ECO:0000259" key="12">
    <source>
        <dbReference type="PROSITE" id="PS50011"/>
    </source>
</evidence>
<dbReference type="PANTHER" id="PTHR47096">
    <property type="entry name" value="MISSHAPEN LIKE KINASE 1"/>
    <property type="match status" value="1"/>
</dbReference>
<feature type="compositionally biased region" description="Acidic residues" evidence="11">
    <location>
        <begin position="728"/>
        <end position="744"/>
    </location>
</feature>
<dbReference type="PROSITE" id="PS50219">
    <property type="entry name" value="CNH"/>
    <property type="match status" value="1"/>
</dbReference>
<dbReference type="AlphaFoldDB" id="A0A8M1KKW5"/>
<dbReference type="InterPro" id="IPR000719">
    <property type="entry name" value="Prot_kinase_dom"/>
</dbReference>
<keyword evidence="7 10" id="KW-0067">ATP-binding</keyword>
<evidence type="ECO:0000313" key="15">
    <source>
        <dbReference type="RefSeq" id="XP_042564512.1"/>
    </source>
</evidence>
<dbReference type="GO" id="GO:0004674">
    <property type="term" value="F:protein serine/threonine kinase activity"/>
    <property type="evidence" value="ECO:0007669"/>
    <property type="project" value="UniProtKB-KW"/>
</dbReference>
<feature type="compositionally biased region" description="Polar residues" evidence="11">
    <location>
        <begin position="547"/>
        <end position="583"/>
    </location>
</feature>
<dbReference type="Proteomes" id="UP000515152">
    <property type="component" value="Chromosome 8"/>
</dbReference>
<feature type="compositionally biased region" description="Low complexity" evidence="11">
    <location>
        <begin position="810"/>
        <end position="822"/>
    </location>
</feature>
<reference evidence="15" key="1">
    <citation type="submission" date="2025-08" db="UniProtKB">
        <authorList>
            <consortium name="RefSeq"/>
        </authorList>
    </citation>
    <scope>IDENTIFICATION</scope>
</reference>
<dbReference type="GO" id="GO:0005524">
    <property type="term" value="F:ATP binding"/>
    <property type="evidence" value="ECO:0007669"/>
    <property type="project" value="UniProtKB-UniRule"/>
</dbReference>
<evidence type="ECO:0000259" key="13">
    <source>
        <dbReference type="PROSITE" id="PS50219"/>
    </source>
</evidence>
<feature type="compositionally biased region" description="Basic and acidic residues" evidence="11">
    <location>
        <begin position="536"/>
        <end position="545"/>
    </location>
</feature>
<keyword evidence="4" id="KW-0808">Transferase</keyword>
<feature type="compositionally biased region" description="Acidic residues" evidence="11">
    <location>
        <begin position="317"/>
        <end position="333"/>
    </location>
</feature>
<dbReference type="Pfam" id="PF00069">
    <property type="entry name" value="Pkinase"/>
    <property type="match status" value="1"/>
</dbReference>
<protein>
    <recommendedName>
        <fullName evidence="2">non-specific serine/threonine protein kinase</fullName>
        <ecNumber evidence="2">2.7.11.1</ecNumber>
    </recommendedName>
</protein>
<comment type="similarity">
    <text evidence="1">Belongs to the protein kinase superfamily. STE Ser/Thr protein kinase family. STE20 subfamily.</text>
</comment>
<dbReference type="GO" id="GO:0005829">
    <property type="term" value="C:cytosol"/>
    <property type="evidence" value="ECO:0007669"/>
    <property type="project" value="TreeGrafter"/>
</dbReference>
<comment type="catalytic activity">
    <reaction evidence="9">
        <text>L-seryl-[protein] + ATP = O-phospho-L-seryl-[protein] + ADP + H(+)</text>
        <dbReference type="Rhea" id="RHEA:17989"/>
        <dbReference type="Rhea" id="RHEA-COMP:9863"/>
        <dbReference type="Rhea" id="RHEA-COMP:11604"/>
        <dbReference type="ChEBI" id="CHEBI:15378"/>
        <dbReference type="ChEBI" id="CHEBI:29999"/>
        <dbReference type="ChEBI" id="CHEBI:30616"/>
        <dbReference type="ChEBI" id="CHEBI:83421"/>
        <dbReference type="ChEBI" id="CHEBI:456216"/>
        <dbReference type="EC" id="2.7.11.1"/>
    </reaction>
</comment>
<evidence type="ECO:0000256" key="4">
    <source>
        <dbReference type="ARBA" id="ARBA00022679"/>
    </source>
</evidence>
<dbReference type="PROSITE" id="PS00107">
    <property type="entry name" value="PROTEIN_KINASE_ATP"/>
    <property type="match status" value="1"/>
</dbReference>
<proteinExistence type="inferred from homology"/>
<feature type="compositionally biased region" description="Polar residues" evidence="11">
    <location>
        <begin position="599"/>
        <end position="614"/>
    </location>
</feature>
<keyword evidence="14" id="KW-1185">Reference proteome</keyword>
<keyword evidence="3" id="KW-0723">Serine/threonine-protein kinase</keyword>
<feature type="compositionally biased region" description="Basic and acidic residues" evidence="11">
    <location>
        <begin position="668"/>
        <end position="678"/>
    </location>
</feature>
<evidence type="ECO:0000256" key="2">
    <source>
        <dbReference type="ARBA" id="ARBA00012513"/>
    </source>
</evidence>
<feature type="domain" description="CNH" evidence="13">
    <location>
        <begin position="909"/>
        <end position="1196"/>
    </location>
</feature>
<evidence type="ECO:0000256" key="7">
    <source>
        <dbReference type="ARBA" id="ARBA00022840"/>
    </source>
</evidence>
<gene>
    <name evidence="15" type="primary">mink1</name>
</gene>
<dbReference type="PROSITE" id="PS00108">
    <property type="entry name" value="PROTEIN_KINASE_ST"/>
    <property type="match status" value="1"/>
</dbReference>
<dbReference type="SMART" id="SM00220">
    <property type="entry name" value="S_TKc"/>
    <property type="match status" value="1"/>
</dbReference>
<dbReference type="InterPro" id="IPR051700">
    <property type="entry name" value="STE20_Ser-Thr_kinase"/>
</dbReference>
<evidence type="ECO:0000256" key="1">
    <source>
        <dbReference type="ARBA" id="ARBA00008874"/>
    </source>
</evidence>
<dbReference type="SMART" id="SM00036">
    <property type="entry name" value="CNH"/>
    <property type="match status" value="1"/>
</dbReference>
<dbReference type="RefSeq" id="XP_042564512.1">
    <property type="nucleotide sequence ID" value="XM_042708578.1"/>
</dbReference>
<organism evidence="14 15">
    <name type="scientific">Clupea harengus</name>
    <name type="common">Atlantic herring</name>
    <dbReference type="NCBI Taxonomy" id="7950"/>
    <lineage>
        <taxon>Eukaryota</taxon>
        <taxon>Metazoa</taxon>
        <taxon>Chordata</taxon>
        <taxon>Craniata</taxon>
        <taxon>Vertebrata</taxon>
        <taxon>Euteleostomi</taxon>
        <taxon>Actinopterygii</taxon>
        <taxon>Neopterygii</taxon>
        <taxon>Teleostei</taxon>
        <taxon>Clupei</taxon>
        <taxon>Clupeiformes</taxon>
        <taxon>Clupeoidei</taxon>
        <taxon>Clupeidae</taxon>
        <taxon>Clupea</taxon>
    </lineage>
</organism>
<evidence type="ECO:0000256" key="6">
    <source>
        <dbReference type="ARBA" id="ARBA00022777"/>
    </source>
</evidence>
<dbReference type="GeneID" id="105906579"/>
<feature type="binding site" evidence="10">
    <location>
        <position position="54"/>
    </location>
    <ligand>
        <name>ATP</name>
        <dbReference type="ChEBI" id="CHEBI:30616"/>
    </ligand>
</feature>
<dbReference type="FunFam" id="3.30.200.20:FF:000006">
    <property type="entry name" value="TRAF2 and NCK-interacting protein kinase isoform 4"/>
    <property type="match status" value="1"/>
</dbReference>
<feature type="compositionally biased region" description="Low complexity" evidence="11">
    <location>
        <begin position="679"/>
        <end position="689"/>
    </location>
</feature>
<dbReference type="Pfam" id="PF00780">
    <property type="entry name" value="CNH"/>
    <property type="match status" value="1"/>
</dbReference>
<name>A0A8M1KKW5_CLUHA</name>
<dbReference type="FunFam" id="1.10.510.10:FF:000003">
    <property type="entry name" value="TRAF2 and NCK-interacting protein kinase isoform 4"/>
    <property type="match status" value="1"/>
</dbReference>
<feature type="region of interest" description="Disordered" evidence="11">
    <location>
        <begin position="299"/>
        <end position="348"/>
    </location>
</feature>
<dbReference type="InterPro" id="IPR017441">
    <property type="entry name" value="Protein_kinase_ATP_BS"/>
</dbReference>
<feature type="domain" description="Protein kinase" evidence="12">
    <location>
        <begin position="25"/>
        <end position="289"/>
    </location>
</feature>
<evidence type="ECO:0000256" key="5">
    <source>
        <dbReference type="ARBA" id="ARBA00022741"/>
    </source>
</evidence>
<feature type="compositionally biased region" description="Acidic residues" evidence="11">
    <location>
        <begin position="764"/>
        <end position="774"/>
    </location>
</feature>
<evidence type="ECO:0000256" key="9">
    <source>
        <dbReference type="ARBA" id="ARBA00048679"/>
    </source>
</evidence>
<evidence type="ECO:0000256" key="3">
    <source>
        <dbReference type="ARBA" id="ARBA00022527"/>
    </source>
</evidence>
<keyword evidence="5 10" id="KW-0547">Nucleotide-binding</keyword>
<feature type="compositionally biased region" description="Basic and acidic residues" evidence="11">
    <location>
        <begin position="694"/>
        <end position="711"/>
    </location>
</feature>
<sequence length="1222" mass="139768">MTENAPTRSLDDIDLAALRDPAGIFELVEVVGNGTYGQVYKGRHVKTGQLAAIKVMDVTEEEEEEIKAEINMLKKYSHHRNIATYYGAFVKKSPPGHDDQLWLVMEFCGAGSVTDLVKNTKGNSLKEDWIAYICREILRGLSHLHAHKVIHRDIKGQNVLLTENAEVKLVDFGVSAQLDRTVGRRNTFIGTPYWMAPEVIACDENPDSTYDYRSDIWSLGITAIEMAEGAPPLCDMHPMRALFLIPRNPPPKLKSKKWSKKFIDFIEGCLVKTYTSRPSTEQLLKHSFIRDQPTERQVRIQLKDHIDRTRKKRSDKEETEYEYSGSDDEDENRGDDRESSSILNVPGESTLRRDFLRLQQENKERSEALKRQQAQLAAQRRDPEEHKRQLLHDRQKRIEEQKEQRRRLEEQQRKEREMSRQQEKGPHRRLDDMRREEDRRMAEREQEFIRHKLEEEQRQLEILQQQLLQEQALLMEYKRKQLEEQRQSERLQRQLQQEHAYLVSLQQQQQQQQQQEKKPQLYHYSKNLEANNKPAWAREVEERSKLNRQGSPKICTTVSDTNIQSRSDSINQSGAAQAAQTPPMQRPVEPQGGQGKIPQRTSSIATALNTNLSSGIRHPVRASNPDLSRNDRWERGDSMSVVANLPQTGSLERHHILGSSKMDSSPILHHDGRHKPGESRTSSRPSRPASYKRAIGEDHGLYAKERAEEQPRPPVKANDYSSSSESSESSEESESGEGPEEEESPTDRPRDADTDSVNTMVVHEEEEEEEGEGREEERAGGYGDQTMLVQRTPEKRSHNGYTNLPDVVQPSHSPTDSTSHSSPGKDSAYDYQSRGLVKASGKSSFTTFVDLGMYHPQGGSGESIPGTLGSRFEQLKAEVRKGSMVNVNPTNTRPHSDTPEIRKYKKRFNAEILCAALWGVNLLVGTENGLKLLDRSGQGKVYPLINSRRFQQMDVLEGLNLLITISGKKNKVRVYYLAWLRNKILHNDPEVEKKQGWTTVGEMEGCVHYKVVKYERIKFLVIALKNAVEVYAWAPKPYHKFMAFKSFGDLPHRPVLVDLTVEEGQRLKVIYGSTAGFHAIDVDSGNNYDIYIPVHIQSQVTPHAIVFLPSSDGMEMLLCYEDEGVYVNTYGRIIKDVVLQWGEMPTSVAHICSNQIMGWGEKAIEIRAVETGHLDGVFMHKRAQRLKFLCERNDKVFFASVRSGGSSQVYFMTLNRNCIMNW</sequence>
<dbReference type="PROSITE" id="PS50011">
    <property type="entry name" value="PROTEIN_KINASE_DOM"/>
    <property type="match status" value="1"/>
</dbReference>
<comment type="catalytic activity">
    <reaction evidence="8">
        <text>L-threonyl-[protein] + ATP = O-phospho-L-threonyl-[protein] + ADP + H(+)</text>
        <dbReference type="Rhea" id="RHEA:46608"/>
        <dbReference type="Rhea" id="RHEA-COMP:11060"/>
        <dbReference type="Rhea" id="RHEA-COMP:11605"/>
        <dbReference type="ChEBI" id="CHEBI:15378"/>
        <dbReference type="ChEBI" id="CHEBI:30013"/>
        <dbReference type="ChEBI" id="CHEBI:30616"/>
        <dbReference type="ChEBI" id="CHEBI:61977"/>
        <dbReference type="ChEBI" id="CHEBI:456216"/>
        <dbReference type="EC" id="2.7.11.1"/>
    </reaction>
</comment>
<evidence type="ECO:0000256" key="8">
    <source>
        <dbReference type="ARBA" id="ARBA00047899"/>
    </source>
</evidence>
<evidence type="ECO:0000256" key="10">
    <source>
        <dbReference type="PROSITE-ProRule" id="PRU10141"/>
    </source>
</evidence>
<feature type="region of interest" description="Disordered" evidence="11">
    <location>
        <begin position="363"/>
        <end position="439"/>
    </location>
</feature>
<dbReference type="PANTHER" id="PTHR47096:SF1">
    <property type="entry name" value="MISSHAPEN LIKE KINASE 1"/>
    <property type="match status" value="1"/>
</dbReference>
<keyword evidence="6" id="KW-0418">Kinase</keyword>
<dbReference type="CTD" id="50488"/>
<accession>A0A8M1KKW5</accession>
<feature type="compositionally biased region" description="Basic and acidic residues" evidence="11">
    <location>
        <begin position="379"/>
        <end position="439"/>
    </location>
</feature>
<evidence type="ECO:0000313" key="14">
    <source>
        <dbReference type="Proteomes" id="UP000515152"/>
    </source>
</evidence>
<dbReference type="InterPro" id="IPR001180">
    <property type="entry name" value="CNH_dom"/>
</dbReference>
<evidence type="ECO:0000256" key="11">
    <source>
        <dbReference type="SAM" id="MobiDB-lite"/>
    </source>
</evidence>
<dbReference type="InterPro" id="IPR008271">
    <property type="entry name" value="Ser/Thr_kinase_AS"/>
</dbReference>
<feature type="region of interest" description="Disordered" evidence="11">
    <location>
        <begin position="661"/>
        <end position="829"/>
    </location>
</feature>
<dbReference type="EC" id="2.7.11.1" evidence="2"/>